<feature type="transmembrane region" description="Helical" evidence="1">
    <location>
        <begin position="106"/>
        <end position="125"/>
    </location>
</feature>
<reference evidence="2" key="1">
    <citation type="submission" date="2020-05" db="EMBL/GenBank/DDBJ databases">
        <title>The draft genome sequence of Maribacter sp. ANRC-HE7.</title>
        <authorList>
            <person name="Mu L."/>
        </authorList>
    </citation>
    <scope>NUCLEOTIDE SEQUENCE</scope>
    <source>
        <strain evidence="2">ANRC-HE7</strain>
    </source>
</reference>
<protein>
    <recommendedName>
        <fullName evidence="4">DUF4321 domain-containing protein</fullName>
    </recommendedName>
</protein>
<gene>
    <name evidence="2" type="ORF">HPE56_14565</name>
</gene>
<keyword evidence="1" id="KW-1133">Transmembrane helix</keyword>
<organism evidence="2 3">
    <name type="scientific">Maribacter aquimaris</name>
    <dbReference type="NCBI Taxonomy" id="2737171"/>
    <lineage>
        <taxon>Bacteria</taxon>
        <taxon>Pseudomonadati</taxon>
        <taxon>Bacteroidota</taxon>
        <taxon>Flavobacteriia</taxon>
        <taxon>Flavobacteriales</taxon>
        <taxon>Flavobacteriaceae</taxon>
        <taxon>Maribacter</taxon>
    </lineage>
</organism>
<keyword evidence="1" id="KW-0812">Transmembrane</keyword>
<sequence length="134" mass="15246">MDKIKFDGFVRKNIKEDGLEQPSLNFTNAIRSKIEEEKKAKQILVYTPLIKSGVWYAMGAILIGGIGVVFYGGNVVKSNWWPEKILEQWSKVDLSNSIPEFPVSDIYVYAFVGLAFFVCLQIVVLKAHFAKHYL</sequence>
<dbReference type="Proteomes" id="UP001166021">
    <property type="component" value="Unassembled WGS sequence"/>
</dbReference>
<keyword evidence="1" id="KW-0472">Membrane</keyword>
<keyword evidence="3" id="KW-1185">Reference proteome</keyword>
<accession>A0ABR7V315</accession>
<evidence type="ECO:0000313" key="2">
    <source>
        <dbReference type="EMBL" id="MBD0779021.1"/>
    </source>
</evidence>
<dbReference type="RefSeq" id="WP_188244483.1">
    <property type="nucleotide sequence ID" value="NZ_JABTCF010000009.1"/>
</dbReference>
<proteinExistence type="predicted"/>
<evidence type="ECO:0000313" key="3">
    <source>
        <dbReference type="Proteomes" id="UP001166021"/>
    </source>
</evidence>
<name>A0ABR7V315_9FLAO</name>
<evidence type="ECO:0008006" key="4">
    <source>
        <dbReference type="Google" id="ProtNLM"/>
    </source>
</evidence>
<dbReference type="EMBL" id="JABTCF010000009">
    <property type="protein sequence ID" value="MBD0779021.1"/>
    <property type="molecule type" value="Genomic_DNA"/>
</dbReference>
<comment type="caution">
    <text evidence="2">The sequence shown here is derived from an EMBL/GenBank/DDBJ whole genome shotgun (WGS) entry which is preliminary data.</text>
</comment>
<evidence type="ECO:0000256" key="1">
    <source>
        <dbReference type="SAM" id="Phobius"/>
    </source>
</evidence>
<feature type="transmembrane region" description="Helical" evidence="1">
    <location>
        <begin position="54"/>
        <end position="73"/>
    </location>
</feature>